<dbReference type="InterPro" id="IPR018120">
    <property type="entry name" value="Glyco_hydro_1_AS"/>
</dbReference>
<dbReference type="PRINTS" id="PR00131">
    <property type="entry name" value="GLHYDRLASE1"/>
</dbReference>
<accession>A0ABR7QPG3</accession>
<keyword evidence="6" id="KW-0119">Carbohydrate metabolism</keyword>
<dbReference type="PROSITE" id="PS00653">
    <property type="entry name" value="GLYCOSYL_HYDROL_F1_2"/>
    <property type="match status" value="1"/>
</dbReference>
<proteinExistence type="inferred from homology"/>
<keyword evidence="4 10" id="KW-0378">Hydrolase</keyword>
<comment type="caution">
    <text evidence="11">The sequence shown here is derived from an EMBL/GenBank/DDBJ whole genome shotgun (WGS) entry which is preliminary data.</text>
</comment>
<evidence type="ECO:0000313" key="12">
    <source>
        <dbReference type="Proteomes" id="UP000618952"/>
    </source>
</evidence>
<dbReference type="InterPro" id="IPR017853">
    <property type="entry name" value="GH"/>
</dbReference>
<evidence type="ECO:0000256" key="9">
    <source>
        <dbReference type="PROSITE-ProRule" id="PRU10055"/>
    </source>
</evidence>
<dbReference type="Pfam" id="PF00232">
    <property type="entry name" value="Glyco_hydro_1"/>
    <property type="match status" value="1"/>
</dbReference>
<dbReference type="SUPFAM" id="SSF51445">
    <property type="entry name" value="(Trans)glycosidases"/>
    <property type="match status" value="1"/>
</dbReference>
<comment type="similarity">
    <text evidence="2 10">Belongs to the glycosyl hydrolase 1 family.</text>
</comment>
<comment type="catalytic activity">
    <reaction evidence="1 10">
        <text>Hydrolysis of terminal, non-reducing beta-D-glucosyl residues with release of beta-D-glucose.</text>
        <dbReference type="EC" id="3.2.1.21"/>
    </reaction>
</comment>
<dbReference type="RefSeq" id="WP_187585552.1">
    <property type="nucleotide sequence ID" value="NZ_JACLHY010000014.1"/>
</dbReference>
<dbReference type="EC" id="3.2.1.21" evidence="3 10"/>
<dbReference type="Gene3D" id="3.20.20.80">
    <property type="entry name" value="Glycosidases"/>
    <property type="match status" value="1"/>
</dbReference>
<evidence type="ECO:0000256" key="7">
    <source>
        <dbReference type="ARBA" id="ARBA00023295"/>
    </source>
</evidence>
<dbReference type="InterPro" id="IPR017736">
    <property type="entry name" value="Glyco_hydro_1_beta-glucosidase"/>
</dbReference>
<organism evidence="11 12">
    <name type="scientific">Arenibacter arenosicollis</name>
    <dbReference type="NCBI Taxonomy" id="2762274"/>
    <lineage>
        <taxon>Bacteria</taxon>
        <taxon>Pseudomonadati</taxon>
        <taxon>Bacteroidota</taxon>
        <taxon>Flavobacteriia</taxon>
        <taxon>Flavobacteriales</taxon>
        <taxon>Flavobacteriaceae</taxon>
        <taxon>Arenibacter</taxon>
    </lineage>
</organism>
<protein>
    <recommendedName>
        <fullName evidence="3 10">Beta-glucosidase</fullName>
        <ecNumber evidence="3 10">3.2.1.21</ecNumber>
    </recommendedName>
</protein>
<evidence type="ECO:0000256" key="4">
    <source>
        <dbReference type="ARBA" id="ARBA00022801"/>
    </source>
</evidence>
<dbReference type="Proteomes" id="UP000618952">
    <property type="component" value="Unassembled WGS sequence"/>
</dbReference>
<keyword evidence="8" id="KW-0624">Polysaccharide degradation</keyword>
<dbReference type="PANTHER" id="PTHR10353:SF36">
    <property type="entry name" value="LP05116P"/>
    <property type="match status" value="1"/>
</dbReference>
<reference evidence="11 12" key="1">
    <citation type="submission" date="2020-08" db="EMBL/GenBank/DDBJ databases">
        <title>Arenibacter gaetbuli sp. nov., isolated from a sand dune.</title>
        <authorList>
            <person name="Park S."/>
            <person name="Yoon J.-H."/>
        </authorList>
    </citation>
    <scope>NUCLEOTIDE SEQUENCE [LARGE SCALE GENOMIC DNA]</scope>
    <source>
        <strain evidence="11 12">BSSL-BM3</strain>
    </source>
</reference>
<sequence>MPNIPDHFNLKARDFGDSFVWGVSTAAYQIEGAHDMHDKGPSIWDEFTSKKGNTYKDQHGKEACEFYHKYQEDILLMKKMNIKHFRFSLSWSRIMPKGTGSISTKGIEFYNEVINFCLKCGLTPWVTLYHWDLPHALEEKGGWTNRDILGWFEDYVTICAKSFGDRVKNWMVLNEPMVFTGAGYFLGVHAPGKKGLRNFLPSVHHAVLCQAAGGRILRNLVSNANIGTTFSCSQITPYRNNRRDHMAADRADAMLNRLFIEPSLGMGYPWETIPVLKQMQPYMVSGDAERSVFEFDFIGIQNYTREKVKHSFFVPYIMARIVKASRRKVKTTLMDWEVYPPSIYNMIKRFNGYPGVKKVIITENGAAFVDKIEEGIVYDKERLSYLQAYLKQVHKAQREGWKVDGYFVWTFTDNFEWAEGYYPRFGLVYVDFENQQRIVKSSGKWFSAFLAYKKIDL</sequence>
<evidence type="ECO:0000256" key="3">
    <source>
        <dbReference type="ARBA" id="ARBA00012744"/>
    </source>
</evidence>
<evidence type="ECO:0000256" key="8">
    <source>
        <dbReference type="ARBA" id="ARBA00023326"/>
    </source>
</evidence>
<dbReference type="GO" id="GO:0004565">
    <property type="term" value="F:beta-galactosidase activity"/>
    <property type="evidence" value="ECO:0007669"/>
    <property type="project" value="UniProtKB-EC"/>
</dbReference>
<evidence type="ECO:0000256" key="5">
    <source>
        <dbReference type="ARBA" id="ARBA00023001"/>
    </source>
</evidence>
<keyword evidence="12" id="KW-1185">Reference proteome</keyword>
<evidence type="ECO:0000256" key="6">
    <source>
        <dbReference type="ARBA" id="ARBA00023277"/>
    </source>
</evidence>
<dbReference type="NCBIfam" id="TIGR03356">
    <property type="entry name" value="BGL"/>
    <property type="match status" value="1"/>
</dbReference>
<evidence type="ECO:0000256" key="1">
    <source>
        <dbReference type="ARBA" id="ARBA00000448"/>
    </source>
</evidence>
<feature type="active site" description="Nucleophile" evidence="9">
    <location>
        <position position="363"/>
    </location>
</feature>
<dbReference type="PANTHER" id="PTHR10353">
    <property type="entry name" value="GLYCOSYL HYDROLASE"/>
    <property type="match status" value="1"/>
</dbReference>
<name>A0ABR7QPG3_9FLAO</name>
<evidence type="ECO:0000256" key="10">
    <source>
        <dbReference type="RuleBase" id="RU361175"/>
    </source>
</evidence>
<keyword evidence="7 10" id="KW-0326">Glycosidase</keyword>
<dbReference type="InterPro" id="IPR033132">
    <property type="entry name" value="GH_1_N_CS"/>
</dbReference>
<dbReference type="EMBL" id="JACLHY010000014">
    <property type="protein sequence ID" value="MBC8769066.1"/>
    <property type="molecule type" value="Genomic_DNA"/>
</dbReference>
<dbReference type="InterPro" id="IPR001360">
    <property type="entry name" value="Glyco_hydro_1"/>
</dbReference>
<gene>
    <name evidence="11" type="ORF">H4O18_13775</name>
</gene>
<evidence type="ECO:0000256" key="2">
    <source>
        <dbReference type="ARBA" id="ARBA00010838"/>
    </source>
</evidence>
<evidence type="ECO:0000313" key="11">
    <source>
        <dbReference type="EMBL" id="MBC8769066.1"/>
    </source>
</evidence>
<dbReference type="PROSITE" id="PS00572">
    <property type="entry name" value="GLYCOSYL_HYDROL_F1_1"/>
    <property type="match status" value="1"/>
</dbReference>
<keyword evidence="5" id="KW-0136">Cellulose degradation</keyword>